<dbReference type="InterPro" id="IPR016188">
    <property type="entry name" value="PurM-like_N"/>
</dbReference>
<dbReference type="PANTHER" id="PTHR30270">
    <property type="entry name" value="THIAMINE-MONOPHOSPHATE KINASE"/>
    <property type="match status" value="1"/>
</dbReference>
<dbReference type="SUPFAM" id="SSF55326">
    <property type="entry name" value="PurM N-terminal domain-like"/>
    <property type="match status" value="1"/>
</dbReference>
<organism evidence="2 3">
    <name type="scientific">Mycolicibacterium grossiae</name>
    <dbReference type="NCBI Taxonomy" id="1552759"/>
    <lineage>
        <taxon>Bacteria</taxon>
        <taxon>Bacillati</taxon>
        <taxon>Actinomycetota</taxon>
        <taxon>Actinomycetes</taxon>
        <taxon>Mycobacteriales</taxon>
        <taxon>Mycobacteriaceae</taxon>
        <taxon>Mycolicibacterium</taxon>
    </lineage>
</organism>
<protein>
    <submittedName>
        <fullName evidence="2">AIR synthase</fullName>
    </submittedName>
</protein>
<dbReference type="GO" id="GO:0009030">
    <property type="term" value="F:thiamine-phosphate kinase activity"/>
    <property type="evidence" value="ECO:0007669"/>
    <property type="project" value="InterPro"/>
</dbReference>
<reference evidence="2 3" key="1">
    <citation type="submission" date="2016-09" db="EMBL/GenBank/DDBJ databases">
        <title>genome sequence of Mycobacterium sp. 739 SCH.</title>
        <authorList>
            <person name="Greninger A.L."/>
            <person name="Qin X."/>
            <person name="Jerome K."/>
            <person name="Vora S."/>
            <person name="Quinn K."/>
        </authorList>
    </citation>
    <scope>NUCLEOTIDE SEQUENCE [LARGE SCALE GENOMIC DNA]</scope>
    <source>
        <strain evidence="2 3">SCH</strain>
    </source>
</reference>
<sequence>MAVVSELSILAGVRPPRTGSQFLVHVCDDSAELVAYRRLRAEAFVAEQGLFAGTDADDVDDDPRTVVLVAVAPDGTVLGGVRLAPVCDPDIGWWTGSRLVTAPRARAAGVGPALIRAACAHVEGAGVLRFEAAVQTRYAAMFAALGWEAHGPCEAAGVPHARMRWPLHGMQRLADATKSFLGDALAPLRVVPGGLGPDGFVGDDGVPVPGSDVVAACDAIIPSMVERDPEWAGWCSVLVNVNDLTAMGAAPTGLLDAVGAPTRSLLTRILRGVSRASAAWGVPVLGGHTQLGVPASLAVTALGRTPSPIPAGGGQVGHTLRLTVDLAGSWRSGYHGRQWDSTTHRDPADLARLAGLVGHLRPRAAKDVSMAGIVGTSGMLAEASGTGVELDVAAVPRPASADPGSWLTCFPGYAMLTADERGAPAPADLPRGVASAECGRLTSRPGVRLAWPDGVTTTAVAAAVTGLGTA</sequence>
<dbReference type="SUPFAM" id="SSF56042">
    <property type="entry name" value="PurM C-terminal domain-like"/>
    <property type="match status" value="1"/>
</dbReference>
<dbReference type="Pfam" id="PF00583">
    <property type="entry name" value="Acetyltransf_1"/>
    <property type="match status" value="1"/>
</dbReference>
<dbReference type="PROSITE" id="PS51186">
    <property type="entry name" value="GNAT"/>
    <property type="match status" value="1"/>
</dbReference>
<evidence type="ECO:0000313" key="3">
    <source>
        <dbReference type="Proteomes" id="UP000178953"/>
    </source>
</evidence>
<comment type="caution">
    <text evidence="2">The sequence shown here is derived from an EMBL/GenBank/DDBJ whole genome shotgun (WGS) entry which is preliminary data.</text>
</comment>
<dbReference type="PANTHER" id="PTHR30270:SF0">
    <property type="entry name" value="THIAMINE-MONOPHOSPHATE KINASE"/>
    <property type="match status" value="1"/>
</dbReference>
<accession>A0A1E8Q9W4</accession>
<dbReference type="Pfam" id="PF02769">
    <property type="entry name" value="AIRS_C"/>
    <property type="match status" value="1"/>
</dbReference>
<dbReference type="NCBIfam" id="TIGR04050">
    <property type="entry name" value="MSMEG_0567_Cter"/>
    <property type="match status" value="1"/>
</dbReference>
<dbReference type="RefSeq" id="WP_070352073.1">
    <property type="nucleotide sequence ID" value="NZ_CP043474.1"/>
</dbReference>
<dbReference type="InterPro" id="IPR036921">
    <property type="entry name" value="PurM-like_N_sf"/>
</dbReference>
<dbReference type="NCBIfam" id="TIGR04045">
    <property type="entry name" value="MSMEG_0567_GNAT"/>
    <property type="match status" value="1"/>
</dbReference>
<dbReference type="InterPro" id="IPR000182">
    <property type="entry name" value="GNAT_dom"/>
</dbReference>
<dbReference type="Proteomes" id="UP000178953">
    <property type="component" value="Unassembled WGS sequence"/>
</dbReference>
<dbReference type="InterPro" id="IPR023911">
    <property type="entry name" value="MSMEG_0567/sll0787_C"/>
</dbReference>
<dbReference type="Pfam" id="PF00586">
    <property type="entry name" value="AIRS"/>
    <property type="match status" value="1"/>
</dbReference>
<dbReference type="Gene3D" id="3.30.1330.10">
    <property type="entry name" value="PurM-like, N-terminal domain"/>
    <property type="match status" value="1"/>
</dbReference>
<dbReference type="InterPro" id="IPR036676">
    <property type="entry name" value="PurM-like_C_sf"/>
</dbReference>
<feature type="domain" description="N-acetyltransferase" evidence="1">
    <location>
        <begin position="24"/>
        <end position="168"/>
    </location>
</feature>
<dbReference type="OrthoDB" id="9767928at2"/>
<dbReference type="InterPro" id="IPR010918">
    <property type="entry name" value="PurM-like_C_dom"/>
</dbReference>
<dbReference type="Gene3D" id="3.40.630.30">
    <property type="match status" value="1"/>
</dbReference>
<proteinExistence type="predicted"/>
<keyword evidence="3" id="KW-1185">Reference proteome</keyword>
<evidence type="ECO:0000259" key="1">
    <source>
        <dbReference type="PROSITE" id="PS51186"/>
    </source>
</evidence>
<dbReference type="InterPro" id="IPR024035">
    <property type="entry name" value="MSMEG_0567_GNAT"/>
</dbReference>
<dbReference type="Gene3D" id="3.90.650.10">
    <property type="entry name" value="PurM-like C-terminal domain"/>
    <property type="match status" value="1"/>
</dbReference>
<dbReference type="AlphaFoldDB" id="A0A1E8Q9W4"/>
<dbReference type="GO" id="GO:0016747">
    <property type="term" value="F:acyltransferase activity, transferring groups other than amino-acyl groups"/>
    <property type="evidence" value="ECO:0007669"/>
    <property type="project" value="InterPro"/>
</dbReference>
<dbReference type="EMBL" id="MCHX01000009">
    <property type="protein sequence ID" value="OFJ54784.1"/>
    <property type="molecule type" value="Genomic_DNA"/>
</dbReference>
<name>A0A1E8Q9W4_9MYCO</name>
<dbReference type="GO" id="GO:0009228">
    <property type="term" value="P:thiamine biosynthetic process"/>
    <property type="evidence" value="ECO:0007669"/>
    <property type="project" value="InterPro"/>
</dbReference>
<evidence type="ECO:0000313" key="2">
    <source>
        <dbReference type="EMBL" id="OFJ54784.1"/>
    </source>
</evidence>
<dbReference type="SUPFAM" id="SSF55729">
    <property type="entry name" value="Acyl-CoA N-acyltransferases (Nat)"/>
    <property type="match status" value="1"/>
</dbReference>
<dbReference type="InterPro" id="IPR016181">
    <property type="entry name" value="Acyl_CoA_acyltransferase"/>
</dbReference>
<gene>
    <name evidence="2" type="ORF">BEL07_05350</name>
</gene>
<dbReference type="InterPro" id="IPR006283">
    <property type="entry name" value="ThiL-like"/>
</dbReference>